<dbReference type="PANTHER" id="PTHR18964:SF149">
    <property type="entry name" value="BIFUNCTIONAL UDP-N-ACETYLGLUCOSAMINE 2-EPIMERASE_N-ACETYLMANNOSAMINE KINASE"/>
    <property type="match status" value="1"/>
</dbReference>
<dbReference type="PROSITE" id="PS01125">
    <property type="entry name" value="ROK"/>
    <property type="match status" value="1"/>
</dbReference>
<feature type="domain" description="HTH marR-type" evidence="2">
    <location>
        <begin position="13"/>
        <end position="67"/>
    </location>
</feature>
<dbReference type="EMBL" id="JBHLSV010000013">
    <property type="protein sequence ID" value="MFC0674646.1"/>
    <property type="molecule type" value="Genomic_DNA"/>
</dbReference>
<reference evidence="3 4" key="1">
    <citation type="submission" date="2024-09" db="EMBL/GenBank/DDBJ databases">
        <authorList>
            <person name="Sun Q."/>
            <person name="Mori K."/>
        </authorList>
    </citation>
    <scope>NUCLEOTIDE SEQUENCE [LARGE SCALE GENOMIC DNA]</scope>
    <source>
        <strain evidence="3 4">CICC 10874</strain>
    </source>
</reference>
<accession>A0ABV6RCD4</accession>
<evidence type="ECO:0000313" key="3">
    <source>
        <dbReference type="EMBL" id="MFC0674646.1"/>
    </source>
</evidence>
<dbReference type="Gene3D" id="1.10.10.10">
    <property type="entry name" value="Winged helix-like DNA-binding domain superfamily/Winged helix DNA-binding domain"/>
    <property type="match status" value="1"/>
</dbReference>
<protein>
    <submittedName>
        <fullName evidence="3">ROK family protein</fullName>
    </submittedName>
</protein>
<dbReference type="InterPro" id="IPR043129">
    <property type="entry name" value="ATPase_NBD"/>
</dbReference>
<dbReference type="SUPFAM" id="SSF53067">
    <property type="entry name" value="Actin-like ATPase domain"/>
    <property type="match status" value="1"/>
</dbReference>
<dbReference type="InterPro" id="IPR036390">
    <property type="entry name" value="WH_DNA-bd_sf"/>
</dbReference>
<dbReference type="RefSeq" id="WP_376980933.1">
    <property type="nucleotide sequence ID" value="NZ_JBHLSV010000013.1"/>
</dbReference>
<gene>
    <name evidence="3" type="ORF">ACFFF6_11830</name>
</gene>
<dbReference type="InterPro" id="IPR000600">
    <property type="entry name" value="ROK"/>
</dbReference>
<name>A0ABV6RCD4_9MICO</name>
<dbReference type="Pfam" id="PF00480">
    <property type="entry name" value="ROK"/>
    <property type="match status" value="1"/>
</dbReference>
<organism evidence="3 4">
    <name type="scientific">Brachybacterium hainanense</name>
    <dbReference type="NCBI Taxonomy" id="1541174"/>
    <lineage>
        <taxon>Bacteria</taxon>
        <taxon>Bacillati</taxon>
        <taxon>Actinomycetota</taxon>
        <taxon>Actinomycetes</taxon>
        <taxon>Micrococcales</taxon>
        <taxon>Dermabacteraceae</taxon>
        <taxon>Brachybacterium</taxon>
    </lineage>
</organism>
<dbReference type="InterPro" id="IPR049874">
    <property type="entry name" value="ROK_cs"/>
</dbReference>
<evidence type="ECO:0000259" key="2">
    <source>
        <dbReference type="Pfam" id="PF12802"/>
    </source>
</evidence>
<dbReference type="SUPFAM" id="SSF46785">
    <property type="entry name" value="Winged helix' DNA-binding domain"/>
    <property type="match status" value="1"/>
</dbReference>
<dbReference type="Pfam" id="PF12802">
    <property type="entry name" value="MarR_2"/>
    <property type="match status" value="1"/>
</dbReference>
<comment type="similarity">
    <text evidence="1">Belongs to the ROK (NagC/XylR) family.</text>
</comment>
<dbReference type="Proteomes" id="UP001589793">
    <property type="component" value="Unassembled WGS sequence"/>
</dbReference>
<comment type="caution">
    <text evidence="3">The sequence shown here is derived from an EMBL/GenBank/DDBJ whole genome shotgun (WGS) entry which is preliminary data.</text>
</comment>
<dbReference type="Gene3D" id="3.30.420.40">
    <property type="match status" value="2"/>
</dbReference>
<evidence type="ECO:0000313" key="4">
    <source>
        <dbReference type="Proteomes" id="UP001589793"/>
    </source>
</evidence>
<dbReference type="PANTHER" id="PTHR18964">
    <property type="entry name" value="ROK (REPRESSOR, ORF, KINASE) FAMILY"/>
    <property type="match status" value="1"/>
</dbReference>
<proteinExistence type="inferred from homology"/>
<evidence type="ECO:0000256" key="1">
    <source>
        <dbReference type="ARBA" id="ARBA00006479"/>
    </source>
</evidence>
<dbReference type="InterPro" id="IPR000835">
    <property type="entry name" value="HTH_MarR-typ"/>
</dbReference>
<sequence>MRGSTMPDIGARNEMVVLQAIRLGEDGIAQAEVMRRSGLSRQAVSQIVRRLIDRGLVETDGTRSNGRGKPSTVLRIVPRAMLAAGVHLDPAQVTVVIVDLLARVVAQRSLGLPASSPEADVRRIGDAVADMLGQLRAEGFAAADGGDVAGAVAGLGIAAPAGLDSARGILLDPPWLPTWRHVPIVAQLEAATGLRVVLDKDTNAALTAESWAGSVPGDETVLYIYVGAGVGSAVAGDGTVHRGSTTQAGEIGHLPTGLDGPVCACGRRACLGLYTDASALLARARELELLPCAPGIAVACTAPAAAAAVTGHAVGEERVADALADLVRLAMAGNAAAREIIAGHGRALGEALRTLIGVHDPHRIIIGGPYWGLLAELALPELRERALDGAGREHGVLIESSRLGDDVGAIGAASLFLERELSPARR</sequence>
<dbReference type="InterPro" id="IPR036388">
    <property type="entry name" value="WH-like_DNA-bd_sf"/>
</dbReference>
<keyword evidence="4" id="KW-1185">Reference proteome</keyword>